<dbReference type="GO" id="GO:0048188">
    <property type="term" value="C:Set1C/COMPASS complex"/>
    <property type="evidence" value="ECO:0007669"/>
    <property type="project" value="TreeGrafter"/>
</dbReference>
<feature type="repeat" description="WD" evidence="6">
    <location>
        <begin position="103"/>
        <end position="138"/>
    </location>
</feature>
<accession>A0A177B9D6</accession>
<evidence type="ECO:0000313" key="7">
    <source>
        <dbReference type="EMBL" id="OAF70909.1"/>
    </source>
</evidence>
<dbReference type="InterPro" id="IPR036322">
    <property type="entry name" value="WD40_repeat_dom_sf"/>
</dbReference>
<comment type="caution">
    <text evidence="7">The sequence shown here is derived from an EMBL/GenBank/DDBJ whole genome shotgun (WGS) entry which is preliminary data.</text>
</comment>
<dbReference type="EMBL" id="LWCA01000099">
    <property type="protein sequence ID" value="OAF70909.1"/>
    <property type="molecule type" value="Genomic_DNA"/>
</dbReference>
<dbReference type="InterPro" id="IPR015943">
    <property type="entry name" value="WD40/YVTN_repeat-like_dom_sf"/>
</dbReference>
<keyword evidence="8" id="KW-1185">Reference proteome</keyword>
<dbReference type="PROSITE" id="PS50294">
    <property type="entry name" value="WD_REPEATS_REGION"/>
    <property type="match status" value="2"/>
</dbReference>
<dbReference type="SUPFAM" id="SSF50978">
    <property type="entry name" value="WD40 repeat-like"/>
    <property type="match status" value="1"/>
</dbReference>
<dbReference type="InterPro" id="IPR001680">
    <property type="entry name" value="WD40_rpt"/>
</dbReference>
<dbReference type="PANTHER" id="PTHR19861">
    <property type="entry name" value="WD40 REPEAT PROTEIN SWD2"/>
    <property type="match status" value="1"/>
</dbReference>
<evidence type="ECO:0000256" key="2">
    <source>
        <dbReference type="ARBA" id="ARBA00005616"/>
    </source>
</evidence>
<comment type="subcellular location">
    <subcellularLocation>
        <location evidence="1">Nucleus</location>
    </subcellularLocation>
</comment>
<keyword evidence="5" id="KW-0539">Nucleus</keyword>
<keyword evidence="4" id="KW-0677">Repeat</keyword>
<dbReference type="AlphaFoldDB" id="A0A177B9D6"/>
<dbReference type="GO" id="GO:0016070">
    <property type="term" value="P:RNA metabolic process"/>
    <property type="evidence" value="ECO:0007669"/>
    <property type="project" value="UniProtKB-ARBA"/>
</dbReference>
<evidence type="ECO:0000256" key="6">
    <source>
        <dbReference type="PROSITE-ProRule" id="PRU00221"/>
    </source>
</evidence>
<evidence type="ECO:0000256" key="3">
    <source>
        <dbReference type="ARBA" id="ARBA00022574"/>
    </source>
</evidence>
<dbReference type="OrthoDB" id="27537at2759"/>
<dbReference type="Proteomes" id="UP000078046">
    <property type="component" value="Unassembled WGS sequence"/>
</dbReference>
<proteinExistence type="inferred from homology"/>
<dbReference type="GO" id="GO:0003682">
    <property type="term" value="F:chromatin binding"/>
    <property type="evidence" value="ECO:0007669"/>
    <property type="project" value="TreeGrafter"/>
</dbReference>
<name>A0A177B9D6_9BILA</name>
<feature type="repeat" description="WD" evidence="6">
    <location>
        <begin position="17"/>
        <end position="49"/>
    </location>
</feature>
<evidence type="ECO:0000256" key="1">
    <source>
        <dbReference type="ARBA" id="ARBA00004123"/>
    </source>
</evidence>
<evidence type="ECO:0000256" key="4">
    <source>
        <dbReference type="ARBA" id="ARBA00022737"/>
    </source>
</evidence>
<sequence>MHIKEQLLVRFKPTKVFSDNSDNINSLDFSRNGETLITSSNDDSIQIYDAMQGIRKHSLNSKKYGVSLIRCTHANNTAIHASTKVDDTIRYLSLHDNKYIRYFSGHSKRVINLEMSPNDDTFISSSEDNTFRIWDLRSPNCHGLIKSDNSILASYDPEGILFAIASENEKIKLFDKRSFDKGPFLTFKLEGIEGFGTWNSIKFNPNGKNICLMTQNNSLILVNAFKGNIVHTFSDHVTSKPDSNFDFTPDGNFLFNVSASNTLNCWKLSDGKQISTIPVKHKSKCQHALFNPLYMSIATAGSEMIIWLPEIGA</sequence>
<dbReference type="PANTHER" id="PTHR19861:SF0">
    <property type="entry name" value="WD REPEAT-CONTAINING PROTEIN 82"/>
    <property type="match status" value="1"/>
</dbReference>
<dbReference type="PROSITE" id="PS50082">
    <property type="entry name" value="WD_REPEATS_2"/>
    <property type="match status" value="2"/>
</dbReference>
<reference evidence="7 8" key="1">
    <citation type="submission" date="2016-04" db="EMBL/GenBank/DDBJ databases">
        <title>The genome of Intoshia linei affirms orthonectids as highly simplified spiralians.</title>
        <authorList>
            <person name="Mikhailov K.V."/>
            <person name="Slusarev G.S."/>
            <person name="Nikitin M.A."/>
            <person name="Logacheva M.D."/>
            <person name="Penin A."/>
            <person name="Aleoshin V."/>
            <person name="Panchin Y.V."/>
        </authorList>
    </citation>
    <scope>NUCLEOTIDE SEQUENCE [LARGE SCALE GENOMIC DNA]</scope>
    <source>
        <strain evidence="7">Intl2013</strain>
        <tissue evidence="7">Whole animal</tissue>
    </source>
</reference>
<organism evidence="7 8">
    <name type="scientific">Intoshia linei</name>
    <dbReference type="NCBI Taxonomy" id="1819745"/>
    <lineage>
        <taxon>Eukaryota</taxon>
        <taxon>Metazoa</taxon>
        <taxon>Spiralia</taxon>
        <taxon>Lophotrochozoa</taxon>
        <taxon>Mesozoa</taxon>
        <taxon>Orthonectida</taxon>
        <taxon>Rhopaluridae</taxon>
        <taxon>Intoshia</taxon>
    </lineage>
</organism>
<dbReference type="SMART" id="SM00320">
    <property type="entry name" value="WD40"/>
    <property type="match status" value="4"/>
</dbReference>
<evidence type="ECO:0000256" key="5">
    <source>
        <dbReference type="ARBA" id="ARBA00023242"/>
    </source>
</evidence>
<dbReference type="InterPro" id="IPR037867">
    <property type="entry name" value="Swd2/WDR82"/>
</dbReference>
<dbReference type="Pfam" id="PF00400">
    <property type="entry name" value="WD40"/>
    <property type="match status" value="2"/>
</dbReference>
<keyword evidence="3 6" id="KW-0853">WD repeat</keyword>
<protein>
    <submittedName>
        <fullName evidence="7">WD repeat-containing protein 82</fullName>
    </submittedName>
</protein>
<comment type="similarity">
    <text evidence="2">Belongs to the WD repeat SWD2 family.</text>
</comment>
<dbReference type="Gene3D" id="2.130.10.10">
    <property type="entry name" value="YVTN repeat-like/Quinoprotein amine dehydrogenase"/>
    <property type="match status" value="1"/>
</dbReference>
<evidence type="ECO:0000313" key="8">
    <source>
        <dbReference type="Proteomes" id="UP000078046"/>
    </source>
</evidence>
<gene>
    <name evidence="7" type="ORF">A3Q56_01335</name>
</gene>